<dbReference type="InterPro" id="IPR005941">
    <property type="entry name" value="DapE_proteobac"/>
</dbReference>
<feature type="domain" description="Peptidase M20 dimerisation" evidence="15">
    <location>
        <begin position="189"/>
        <end position="292"/>
    </location>
</feature>
<dbReference type="NCBIfam" id="NF009557">
    <property type="entry name" value="PRK13009.1"/>
    <property type="match status" value="1"/>
</dbReference>
<dbReference type="SUPFAM" id="SSF55031">
    <property type="entry name" value="Bacterial exopeptidase dimerisation domain"/>
    <property type="match status" value="1"/>
</dbReference>
<dbReference type="GO" id="GO:0008777">
    <property type="term" value="F:acetylornithine deacetylase activity"/>
    <property type="evidence" value="ECO:0007669"/>
    <property type="project" value="TreeGrafter"/>
</dbReference>
<evidence type="ECO:0000256" key="2">
    <source>
        <dbReference type="ARBA" id="ARBA00005130"/>
    </source>
</evidence>
<keyword evidence="12" id="KW-0457">Lysine biosynthesis</keyword>
<comment type="similarity">
    <text evidence="3">Belongs to the peptidase M20A family. DapE subfamily.</text>
</comment>
<dbReference type="Pfam" id="PF01546">
    <property type="entry name" value="Peptidase_M20"/>
    <property type="match status" value="1"/>
</dbReference>
<keyword evidence="9 16" id="KW-0378">Hydrolase</keyword>
<keyword evidence="8" id="KW-0479">Metal-binding</keyword>
<sequence>MNSCGTEDAGALSLAQALIRCPSVTPVDAGALDVLQDALLGLGFGCHRIAFGGGDAGALVDNLYARLGSRGPNFCFAGHTDVVPPGDTTAWSVDPFAGMVIDGRLYGRGAADMKGAIACFVEAVRRLTDGGKCAPEGSISLLITGDEEGPSVNGTRRVLDWLGERGERLDVCLVGEPTNPQAIGDMIKIGRRGSLNARLTVLGTQGHAAYPQLADNPVRHLVRILAALDGAPLDQGTVAFQPSALTITSVDVGNPAANVIPASARALFNIRYNDLHTAASLSTWLDQQCEAEGCRYELSCESSGDPFLCRNEALSRTVAAAVERITHRRPEFSTSGGTSDGRFIKDFCPVIEFGLVGASAHKIDENVAVADLETLSQVYSAILADYFGQAP</sequence>
<evidence type="ECO:0000256" key="1">
    <source>
        <dbReference type="ARBA" id="ARBA00001947"/>
    </source>
</evidence>
<dbReference type="AlphaFoldDB" id="A0A380TF57"/>
<name>A0A380TF57_9ZZZZ</name>
<evidence type="ECO:0000256" key="4">
    <source>
        <dbReference type="ARBA" id="ARBA00011738"/>
    </source>
</evidence>
<evidence type="ECO:0000256" key="6">
    <source>
        <dbReference type="ARBA" id="ARBA00022391"/>
    </source>
</evidence>
<evidence type="ECO:0000256" key="13">
    <source>
        <dbReference type="ARBA" id="ARBA00031891"/>
    </source>
</evidence>
<dbReference type="Gene3D" id="3.40.630.10">
    <property type="entry name" value="Zn peptidases"/>
    <property type="match status" value="2"/>
</dbReference>
<dbReference type="GO" id="GO:0009014">
    <property type="term" value="F:succinyl-diaminopimelate desuccinylase activity"/>
    <property type="evidence" value="ECO:0007669"/>
    <property type="project" value="UniProtKB-EC"/>
</dbReference>
<accession>A0A380TF57</accession>
<proteinExistence type="inferred from homology"/>
<protein>
    <recommendedName>
        <fullName evidence="6">Succinyl-diaminopimelate desuccinylase</fullName>
        <ecNumber evidence="5">3.5.1.18</ecNumber>
    </recommendedName>
    <alternativeName>
        <fullName evidence="13">N-succinyl-LL-2,6-diaminoheptanedioate amidohydrolase</fullName>
    </alternativeName>
</protein>
<evidence type="ECO:0000256" key="12">
    <source>
        <dbReference type="ARBA" id="ARBA00023154"/>
    </source>
</evidence>
<dbReference type="Pfam" id="PF07687">
    <property type="entry name" value="M20_dimer"/>
    <property type="match status" value="1"/>
</dbReference>
<dbReference type="NCBIfam" id="TIGR01246">
    <property type="entry name" value="dapE_proteo"/>
    <property type="match status" value="1"/>
</dbReference>
<dbReference type="UniPathway" id="UPA00034">
    <property type="reaction ID" value="UER00021"/>
</dbReference>
<comment type="cofactor">
    <cofactor evidence="1">
        <name>Zn(2+)</name>
        <dbReference type="ChEBI" id="CHEBI:29105"/>
    </cofactor>
</comment>
<evidence type="ECO:0000256" key="10">
    <source>
        <dbReference type="ARBA" id="ARBA00022833"/>
    </source>
</evidence>
<dbReference type="PANTHER" id="PTHR43808">
    <property type="entry name" value="ACETYLORNITHINE DEACETYLASE"/>
    <property type="match status" value="1"/>
</dbReference>
<dbReference type="EC" id="3.5.1.18" evidence="5"/>
<evidence type="ECO:0000256" key="9">
    <source>
        <dbReference type="ARBA" id="ARBA00022801"/>
    </source>
</evidence>
<dbReference type="GO" id="GO:0006526">
    <property type="term" value="P:L-arginine biosynthetic process"/>
    <property type="evidence" value="ECO:0007669"/>
    <property type="project" value="TreeGrafter"/>
</dbReference>
<dbReference type="PANTHER" id="PTHR43808:SF31">
    <property type="entry name" value="N-ACETYL-L-CITRULLINE DEACETYLASE"/>
    <property type="match status" value="1"/>
</dbReference>
<evidence type="ECO:0000256" key="5">
    <source>
        <dbReference type="ARBA" id="ARBA00011921"/>
    </source>
</evidence>
<keyword evidence="10" id="KW-0862">Zinc</keyword>
<dbReference type="InterPro" id="IPR050072">
    <property type="entry name" value="Peptidase_M20A"/>
</dbReference>
<keyword evidence="7" id="KW-0028">Amino-acid biosynthesis</keyword>
<keyword evidence="11" id="KW-0220">Diaminopimelate biosynthesis</keyword>
<evidence type="ECO:0000256" key="7">
    <source>
        <dbReference type="ARBA" id="ARBA00022605"/>
    </source>
</evidence>
<reference evidence="16" key="1">
    <citation type="submission" date="2018-07" db="EMBL/GenBank/DDBJ databases">
        <authorList>
            <person name="Quirk P.G."/>
            <person name="Krulwich T.A."/>
        </authorList>
    </citation>
    <scope>NUCLEOTIDE SEQUENCE</scope>
</reference>
<evidence type="ECO:0000256" key="8">
    <source>
        <dbReference type="ARBA" id="ARBA00022723"/>
    </source>
</evidence>
<comment type="catalytic activity">
    <reaction evidence="14">
        <text>N-succinyl-(2S,6S)-2,6-diaminopimelate + H2O = (2S,6S)-2,6-diaminopimelate + succinate</text>
        <dbReference type="Rhea" id="RHEA:22608"/>
        <dbReference type="ChEBI" id="CHEBI:15377"/>
        <dbReference type="ChEBI" id="CHEBI:30031"/>
        <dbReference type="ChEBI" id="CHEBI:57609"/>
        <dbReference type="ChEBI" id="CHEBI:58087"/>
        <dbReference type="EC" id="3.5.1.18"/>
    </reaction>
</comment>
<dbReference type="InterPro" id="IPR036264">
    <property type="entry name" value="Bact_exopeptidase_dim_dom"/>
</dbReference>
<dbReference type="EMBL" id="UIDG01000303">
    <property type="protein sequence ID" value="SUS07070.1"/>
    <property type="molecule type" value="Genomic_DNA"/>
</dbReference>
<comment type="pathway">
    <text evidence="2">Amino-acid biosynthesis; L-lysine biosynthesis via DAP pathway; LL-2,6-diaminopimelate from (S)-tetrahydrodipicolinate (succinylase route): step 3/3.</text>
</comment>
<dbReference type="GO" id="GO:0019877">
    <property type="term" value="P:diaminopimelate biosynthetic process"/>
    <property type="evidence" value="ECO:0007669"/>
    <property type="project" value="UniProtKB-KW"/>
</dbReference>
<evidence type="ECO:0000256" key="14">
    <source>
        <dbReference type="ARBA" id="ARBA00051301"/>
    </source>
</evidence>
<dbReference type="GO" id="GO:0009089">
    <property type="term" value="P:lysine biosynthetic process via diaminopimelate"/>
    <property type="evidence" value="ECO:0007669"/>
    <property type="project" value="UniProtKB-UniPathway"/>
</dbReference>
<dbReference type="SUPFAM" id="SSF53187">
    <property type="entry name" value="Zn-dependent exopeptidases"/>
    <property type="match status" value="1"/>
</dbReference>
<evidence type="ECO:0000256" key="11">
    <source>
        <dbReference type="ARBA" id="ARBA00022915"/>
    </source>
</evidence>
<dbReference type="InterPro" id="IPR011650">
    <property type="entry name" value="Peptidase_M20_dimer"/>
</dbReference>
<dbReference type="PROSITE" id="PS00759">
    <property type="entry name" value="ARGE_DAPE_CPG2_2"/>
    <property type="match status" value="1"/>
</dbReference>
<organism evidence="16">
    <name type="scientific">metagenome</name>
    <dbReference type="NCBI Taxonomy" id="256318"/>
    <lineage>
        <taxon>unclassified sequences</taxon>
        <taxon>metagenomes</taxon>
    </lineage>
</organism>
<dbReference type="GO" id="GO:0046872">
    <property type="term" value="F:metal ion binding"/>
    <property type="evidence" value="ECO:0007669"/>
    <property type="project" value="UniProtKB-KW"/>
</dbReference>
<dbReference type="CDD" id="cd03891">
    <property type="entry name" value="M20_DapE_proteobac"/>
    <property type="match status" value="1"/>
</dbReference>
<gene>
    <name evidence="16" type="primary">dapE</name>
    <name evidence="16" type="ORF">DF3PB_3710005</name>
</gene>
<dbReference type="HAMAP" id="MF_01690">
    <property type="entry name" value="DapE"/>
    <property type="match status" value="1"/>
</dbReference>
<dbReference type="InterPro" id="IPR002933">
    <property type="entry name" value="Peptidase_M20"/>
</dbReference>
<comment type="subunit">
    <text evidence="4">Homodimer.</text>
</comment>
<dbReference type="InterPro" id="IPR001261">
    <property type="entry name" value="ArgE/DapE_CS"/>
</dbReference>
<evidence type="ECO:0000313" key="16">
    <source>
        <dbReference type="EMBL" id="SUS07070.1"/>
    </source>
</evidence>
<evidence type="ECO:0000256" key="3">
    <source>
        <dbReference type="ARBA" id="ARBA00006746"/>
    </source>
</evidence>
<evidence type="ECO:0000259" key="15">
    <source>
        <dbReference type="Pfam" id="PF07687"/>
    </source>
</evidence>